<protein>
    <submittedName>
        <fullName evidence="1">Uncharacterized protein</fullName>
    </submittedName>
</protein>
<gene>
    <name evidence="1" type="ORF">FRX97_04080</name>
</gene>
<accession>A0A5C6V8J5</accession>
<sequence length="179" mass="21180">MLSIFGKKKISENNVANIVVNFIFKHTENGFPELIEIVENTPEFIVKPDIDPENIEDFLMIVLVGNLNFIPIYFNPDQEQRLRDKIIEKFAKATQLDVATLKTQIKTYKDFMVRVNHPSKNMIYAMSKSFFRKYGLNDCQEEFFRTQKVPNPMFQKRLDSVMTTYIFNWEQFIGKYKVV</sequence>
<evidence type="ECO:0000313" key="1">
    <source>
        <dbReference type="EMBL" id="TXC81703.1"/>
    </source>
</evidence>
<dbReference type="Proteomes" id="UP000321168">
    <property type="component" value="Unassembled WGS sequence"/>
</dbReference>
<dbReference type="OrthoDB" id="1467023at2"/>
<comment type="caution">
    <text evidence="1">The sequence shown here is derived from an EMBL/GenBank/DDBJ whole genome shotgun (WGS) entry which is preliminary data.</text>
</comment>
<reference evidence="1 2" key="1">
    <citation type="submission" date="2019-08" db="EMBL/GenBank/DDBJ databases">
        <title>Genome of Luteibaculum oceani JCM 18817.</title>
        <authorList>
            <person name="Bowman J.P."/>
        </authorList>
    </citation>
    <scope>NUCLEOTIDE SEQUENCE [LARGE SCALE GENOMIC DNA]</scope>
    <source>
        <strain evidence="1 2">JCM 18817</strain>
    </source>
</reference>
<proteinExistence type="predicted"/>
<dbReference type="EMBL" id="VORB01000003">
    <property type="protein sequence ID" value="TXC81703.1"/>
    <property type="molecule type" value="Genomic_DNA"/>
</dbReference>
<name>A0A5C6V8J5_9FLAO</name>
<dbReference type="RefSeq" id="WP_147013668.1">
    <property type="nucleotide sequence ID" value="NZ_VORB01000003.1"/>
</dbReference>
<evidence type="ECO:0000313" key="2">
    <source>
        <dbReference type="Proteomes" id="UP000321168"/>
    </source>
</evidence>
<organism evidence="1 2">
    <name type="scientific">Luteibaculum oceani</name>
    <dbReference type="NCBI Taxonomy" id="1294296"/>
    <lineage>
        <taxon>Bacteria</taxon>
        <taxon>Pseudomonadati</taxon>
        <taxon>Bacteroidota</taxon>
        <taxon>Flavobacteriia</taxon>
        <taxon>Flavobacteriales</taxon>
        <taxon>Luteibaculaceae</taxon>
        <taxon>Luteibaculum</taxon>
    </lineage>
</organism>
<dbReference type="AlphaFoldDB" id="A0A5C6V8J5"/>
<keyword evidence="2" id="KW-1185">Reference proteome</keyword>